<evidence type="ECO:0000313" key="2">
    <source>
        <dbReference type="EMBL" id="RXQ97626.1"/>
    </source>
</evidence>
<keyword evidence="3" id="KW-1185">Reference proteome</keyword>
<reference evidence="2 3" key="1">
    <citation type="submission" date="2019-01" db="EMBL/GenBank/DDBJ databases">
        <title>Ancylomarina salipaludis sp. nov., isolated from a salt marsh.</title>
        <authorList>
            <person name="Yoon J.-H."/>
        </authorList>
    </citation>
    <scope>NUCLEOTIDE SEQUENCE [LARGE SCALE GENOMIC DNA]</scope>
    <source>
        <strain evidence="2 3">SHSM-M15</strain>
    </source>
</reference>
<proteinExistence type="predicted"/>
<feature type="chain" id="PRO_5020736492" evidence="1">
    <location>
        <begin position="24"/>
        <end position="3157"/>
    </location>
</feature>
<dbReference type="InterPro" id="IPR026341">
    <property type="entry name" value="T9SS_type_B"/>
</dbReference>
<dbReference type="EMBL" id="SAXA01000001">
    <property type="protein sequence ID" value="RXQ97626.1"/>
    <property type="molecule type" value="Genomic_DNA"/>
</dbReference>
<name>A0A4Q1JQI9_9BACT</name>
<comment type="caution">
    <text evidence="2">The sequence shown here is derived from an EMBL/GenBank/DDBJ whole genome shotgun (WGS) entry which is preliminary data.</text>
</comment>
<sequence length="3157" mass="344472">MNTKAISLIYIIILLSFSSAVNAKDFYWIGGSGNWNEIQHWSDQPGGQINPDAAVPNFGDNVFFDENSFPVPGAVVLINDVAKCANMDWSNVTNLPTLKADNDPAHFLTIYGGLKLSSNMLLDLLKPLYFSASTPNNEIDFAGHTYNNDIYFTKNGGWIIKTPLHVQNHIIYFEQGNLSFEADITCAQIIADNPISRTWNLNNSNITLSESGASVLKINSDNLNLNPGNSKITITGTNASLDISGNSTINLYDVEFQKNGAGVYNDALKVNFNQLEFLAGGNLKGSNQFQNLIFTKGNNYLIYSGADQTIQNLFTAEGSCSQHISISGVDGNGTIIANSTSLDFLKVKNMVASGTAAPFNATSSFNLGGNTDWKITSPLPQNYNWIGGTDNKWNTPTNWDGNCVPSRIDNATINGSFNVEIDADSECKDLSLSNAVTLSGSSSLSIFGSLDAGNAIWNLVGNCHFEGDANHTISIINSFKADVYFSGNGTWQLLTELKIPDHALYLESGNIISNNNNLDLNQFLSIGDLNRSLDLGISTLRLNGNFLKTWDVEGSHFTIPNNDYLIELIQQTAGFYNNHISTITYNRVHFNDPREKANLTNESSATVNFKELQFLAGANISGDHNFDTFILSAGKTYLFETGSQQKILNKDGFIAEGSCSEFIYLTGNGGVSTIISDVNSDRITNVQITDLEVTGGVTLSGGLNAANSFGISNYTGWNIIPKGGSDDFIWKGTEDSDWFNPKNWDPECVPTRLDNVFFDAGNLTPGGSSTITVNGTRIPECNNMTWSNASSLKFDGNSDLYIYGSLDFSSLPAGSFTYDGIIYFKSENDVNIKLDQVSLSNNVIFEGTIQENSLWLAGTWTIDSNFETSGDIQLKRGKLISNNFDISCNELYSNFSDDRTLQLDASILHLNGIFLSPENLNFISGTSEIIVGENGRVEVTTGTDAVAFNKVTFDQETGTALFAIRGKNVSFNQIDVKSNANFLYGGFNVDNLILNQGKTYKFTQGEIYNIGDITAIGTCEGTIDISSLSAGSETTFNSKNGNPISVNQVNLIDVFATPPATFTANNSIDLGHNDGWIFATTPTTRNLFWVGGSGTWDDPAHWSETSGGSPGACVPTALDNVYFDINSFSGKNQVVSTGSGDIRCRTMDWRGSEGTSPIFQMGTIAISSVYMYGSFILNENLTVNIPDVDFYFRSTEKGNTLILHDFSFPNNVTFDGIGGEWTLANNLDIDGNLFLDNGDFISAGFDVSCNYFESSDLTFSGRKRTLDIRNSKFTILGYENSFSVNIDAADINARQTLTLLADGSEVIIESEKAFFIGGAFTSNVTFNAIRFNNKGSLRSENLVTRINDLTYEQGGELNGTLNIGKLTLNKGTQPNTFEFESNVTFPIEEFTALGSCNFPIDIRASKSGKQANLEVKNSVNVNFTVLTDINGVGSSVAYIANNSIENTNVTNWTVNPVAAIDLYWVGNGLNDEWSNHLNWSKTSGGTSEGCVPTELDNVFFDDKSFLGSKTVLINSDARCHNITWTDDVDPSSIFTVQNQLDVHGSLDFSENMTLEMSGDLKFKGDGLTADKPIDFAGKALDGDIYFDGKDQSWILQNNLSTSGDLFLENGAFDTKGNKMSLSSFSSLNSSPLASRKLNISGSIVTVNAEKFKSWSMIFIGSPLEFTAVNSELYFPKKGGIYCESSNDVKFGDAIFDGYGEIDVNGNGFETGKGEFKTVIFRQQGQIFGDHTISNLEFTLGYGENSIQAGRTINLTNELIMEGVNCSYVYLKSSKDGEQAFINSSKELTIYHASLENIKMTDSNNHWVVGKYLNVGGSSVGWVATAKDDDSEEAPSFKETLPVRQEWCSSTASLNHVTYFPINDRTTFQWAYSPDGSAPYIDEAGETSATIVVNKSGFYRVEINYNNPNGDPCLLYSTIEVVMNTTSDIVIEFTTTNVQCYGNSDGFIKAVAQNGNAPFTFYWEDETGKTVDASSPLGTNESYASKLAPGKYFVQVKDDKGCDQTNSVDIFNAYEMFINNITKKDLKCFNITDGEIDIDASGGTGTLTYYLDGNLGAAHNTGLSAEEYIIHVQDGNNCKSDEESVEILSPEEITFDFASTDILCAGDKNGSIDPQIKGGVAPYNVNWTGSNGFNSTDAIITDLEGATYTIEVTDANNCVYTTPFELLEPEEIILSNTIVKDANCFGESSGEIFVEADKGTAPYTYTIDATTNTSGQFNDLAANTYALKVTDKNACVKLQDITIKEPMEMGFIVADNISPTCNDLKDGIINIVPYGGNNDYTFSWSGPNDFRSYTKNNTGLDFGDYTLLLKDKKECTLEETISLVKSTPLQLGLVIEEEVTAPGANDGRFRLEILGGTIPYTYTVSGPNGYSNFSPSFFDEDKALFENLEGGLYTVTITDESSCGSITKDIMLPEGNLLIAQIIDQEDVSCIGYNDGALNATAIGGDGSYSYSWSGPSGFTANSKSISALIPGTYTLTVQSAGQSATDQTIILEPAPLDASSILNNVACFNEPNGSIELDITGGTKPYSIFWTGDRGLFSHSDKIYDLAEGDYDYKITDTRGCFLSNTLTISQPDAVAISQTHTDITDMGLRDGTITATATGGTPPYTIFISGPNEYSKKSLNNQTGIYTVDFLEQGVYVVEVLDANECRAVTETRIYEQEKMVVSLVSKTSPICHGGEEGSIEIIVEDGSGDYTLSWEADNHYKKTVLLNTSQTSKIENLKAGNYTLTVTDNTTNEVITFKQEVTEPDLVEVEYGIHNISCYGKTDGSINIYPKGGTPNYNYIWEGDIAPNNLNNEDQKNLSPGLYNVTVTDSRNCISEKYLFEVKAPEVFSGVSSITEPLCYGDKNGEVKLDITSGAIPYTISWNTGAITQDISGLRIGTYSCTVIDNKNCEFRDTVILTQPDSLIAEINTFNDVRCYGLNNGDASATVNGGTIPYSFNWSNGETTENINNLRPKKYELIVTDQHNCQDTASVVIQEPEELLLKAEANRPTVEGANDGAIFSKALGGIPNYTATWEIETGADIWSNLSEPNLEINNLDRGKYKLTLSDQNSCSVDTIINLEYLYDRMIEIPKAFTPNHDGYNDYWDILRIEYIQRLKIVIYDRLGATVYTFSGTGNEYKGNPWTGTNKNSHLPIGSYYYAIEADDSKPLTGTVTIAR</sequence>
<protein>
    <submittedName>
        <fullName evidence="2">T9SS type B sorting domain-containing protein</fullName>
    </submittedName>
</protein>
<dbReference type="Pfam" id="PF13573">
    <property type="entry name" value="SprB"/>
    <property type="match status" value="10"/>
</dbReference>
<evidence type="ECO:0000313" key="3">
    <source>
        <dbReference type="Proteomes" id="UP000289703"/>
    </source>
</evidence>
<keyword evidence="1" id="KW-0732">Signal</keyword>
<gene>
    <name evidence="2" type="ORF">EO244_01715</name>
</gene>
<dbReference type="NCBIfam" id="TIGR04131">
    <property type="entry name" value="Bac_Flav_CTERM"/>
    <property type="match status" value="1"/>
</dbReference>
<dbReference type="Pfam" id="PF13585">
    <property type="entry name" value="CHU_C"/>
    <property type="match status" value="1"/>
</dbReference>
<organism evidence="2 3">
    <name type="scientific">Ancylomarina salipaludis</name>
    <dbReference type="NCBI Taxonomy" id="2501299"/>
    <lineage>
        <taxon>Bacteria</taxon>
        <taxon>Pseudomonadati</taxon>
        <taxon>Bacteroidota</taxon>
        <taxon>Bacteroidia</taxon>
        <taxon>Marinilabiliales</taxon>
        <taxon>Marinifilaceae</taxon>
        <taxon>Ancylomarina</taxon>
    </lineage>
</organism>
<dbReference type="Gene3D" id="2.60.40.10">
    <property type="entry name" value="Immunoglobulins"/>
    <property type="match status" value="1"/>
</dbReference>
<dbReference type="InterPro" id="IPR013783">
    <property type="entry name" value="Ig-like_fold"/>
</dbReference>
<dbReference type="RefSeq" id="WP_129252304.1">
    <property type="nucleotide sequence ID" value="NZ_SAXA01000001.1"/>
</dbReference>
<accession>A0A4Q1JQI9</accession>
<evidence type="ECO:0000256" key="1">
    <source>
        <dbReference type="SAM" id="SignalP"/>
    </source>
</evidence>
<dbReference type="Proteomes" id="UP000289703">
    <property type="component" value="Unassembled WGS sequence"/>
</dbReference>
<dbReference type="OrthoDB" id="7794186at2"/>
<dbReference type="Gene3D" id="2.60.40.740">
    <property type="match status" value="1"/>
</dbReference>
<dbReference type="InterPro" id="IPR025667">
    <property type="entry name" value="SprB_repeat"/>
</dbReference>
<feature type="signal peptide" evidence="1">
    <location>
        <begin position="1"/>
        <end position="23"/>
    </location>
</feature>